<keyword evidence="2" id="KW-1185">Reference proteome</keyword>
<dbReference type="SUPFAM" id="SSF54495">
    <property type="entry name" value="UBC-like"/>
    <property type="match status" value="1"/>
</dbReference>
<proteinExistence type="predicted"/>
<dbReference type="Gene3D" id="3.10.110.10">
    <property type="entry name" value="Ubiquitin Conjugating Enzyme"/>
    <property type="match status" value="1"/>
</dbReference>
<dbReference type="RefSeq" id="XP_034236431.1">
    <property type="nucleotide sequence ID" value="XM_034380540.1"/>
</dbReference>
<accession>A0A6P8YIG2</accession>
<sequence length="150" mass="17153">MLGHGERKPSIPLKHVCVMVQRLLAEPNPESPLNTDAARMLSNDPEMYDRTVLMWVKTHAQGVYSYPPFDQKLEDLSMKCGDIEQALQLLTNTYWVYDDAEHAKGKEQLGDRSCAIMKGKLSFCCMILQTTNLSHFRKHDELLQTIDTLI</sequence>
<dbReference type="GeneID" id="117642392"/>
<dbReference type="Pfam" id="PF00179">
    <property type="entry name" value="UQ_con"/>
    <property type="match status" value="1"/>
</dbReference>
<dbReference type="Proteomes" id="UP000515158">
    <property type="component" value="Unplaced"/>
</dbReference>
<evidence type="ECO:0000259" key="1">
    <source>
        <dbReference type="PROSITE" id="PS50127"/>
    </source>
</evidence>
<evidence type="ECO:0000313" key="3">
    <source>
        <dbReference type="RefSeq" id="XP_034236431.1"/>
    </source>
</evidence>
<dbReference type="KEGG" id="tpal:117642392"/>
<dbReference type="InterPro" id="IPR016135">
    <property type="entry name" value="UBQ-conjugating_enzyme/RWD"/>
</dbReference>
<feature type="domain" description="UBC core" evidence="1">
    <location>
        <begin position="1"/>
        <end position="61"/>
    </location>
</feature>
<dbReference type="AlphaFoldDB" id="A0A6P8YIG2"/>
<name>A0A6P8YIG2_THRPL</name>
<protein>
    <submittedName>
        <fullName evidence="3">Uncharacterized protein LOC117642392</fullName>
    </submittedName>
</protein>
<gene>
    <name evidence="3" type="primary">LOC117642392</name>
</gene>
<dbReference type="PROSITE" id="PS50127">
    <property type="entry name" value="UBC_2"/>
    <property type="match status" value="1"/>
</dbReference>
<organism evidence="3">
    <name type="scientific">Thrips palmi</name>
    <name type="common">Melon thrips</name>
    <dbReference type="NCBI Taxonomy" id="161013"/>
    <lineage>
        <taxon>Eukaryota</taxon>
        <taxon>Metazoa</taxon>
        <taxon>Ecdysozoa</taxon>
        <taxon>Arthropoda</taxon>
        <taxon>Hexapoda</taxon>
        <taxon>Insecta</taxon>
        <taxon>Pterygota</taxon>
        <taxon>Neoptera</taxon>
        <taxon>Paraneoptera</taxon>
        <taxon>Thysanoptera</taxon>
        <taxon>Terebrantia</taxon>
        <taxon>Thripoidea</taxon>
        <taxon>Thripidae</taxon>
        <taxon>Thrips</taxon>
    </lineage>
</organism>
<evidence type="ECO:0000313" key="2">
    <source>
        <dbReference type="Proteomes" id="UP000515158"/>
    </source>
</evidence>
<dbReference type="InParanoid" id="A0A6P8YIG2"/>
<dbReference type="InterPro" id="IPR000608">
    <property type="entry name" value="UBC"/>
</dbReference>
<reference evidence="3" key="1">
    <citation type="submission" date="2025-08" db="UniProtKB">
        <authorList>
            <consortium name="RefSeq"/>
        </authorList>
    </citation>
    <scope>IDENTIFICATION</scope>
    <source>
        <tissue evidence="3">Total insect</tissue>
    </source>
</reference>